<comment type="caution">
    <text evidence="2">The sequence shown here is derived from an EMBL/GenBank/DDBJ whole genome shotgun (WGS) entry which is preliminary data.</text>
</comment>
<dbReference type="OrthoDB" id="3243290at2"/>
<dbReference type="SUPFAM" id="SSF51735">
    <property type="entry name" value="NAD(P)-binding Rossmann-fold domains"/>
    <property type="match status" value="1"/>
</dbReference>
<keyword evidence="3" id="KW-1185">Reference proteome</keyword>
<organism evidence="2 3">
    <name type="scientific">Actinomyces gaoshouyii</name>
    <dbReference type="NCBI Taxonomy" id="1960083"/>
    <lineage>
        <taxon>Bacteria</taxon>
        <taxon>Bacillati</taxon>
        <taxon>Actinomycetota</taxon>
        <taxon>Actinomycetes</taxon>
        <taxon>Actinomycetales</taxon>
        <taxon>Actinomycetaceae</taxon>
        <taxon>Actinomyces</taxon>
    </lineage>
</organism>
<proteinExistence type="predicted"/>
<gene>
    <name evidence="2" type="ORF">GCM10011612_11730</name>
</gene>
<evidence type="ECO:0000313" key="2">
    <source>
        <dbReference type="EMBL" id="GGO97953.1"/>
    </source>
</evidence>
<dbReference type="RefSeq" id="WP_080463386.1">
    <property type="nucleotide sequence ID" value="NZ_BMNJ01000003.1"/>
</dbReference>
<dbReference type="Proteomes" id="UP000614239">
    <property type="component" value="Unassembled WGS sequence"/>
</dbReference>
<dbReference type="PANTHER" id="PTHR47129:SF1">
    <property type="entry name" value="NMRA-LIKE DOMAIN-CONTAINING PROTEIN"/>
    <property type="match status" value="1"/>
</dbReference>
<dbReference type="InterPro" id="IPR036291">
    <property type="entry name" value="NAD(P)-bd_dom_sf"/>
</dbReference>
<dbReference type="Pfam" id="PF13460">
    <property type="entry name" value="NAD_binding_10"/>
    <property type="match status" value="1"/>
</dbReference>
<feature type="domain" description="NAD(P)-binding" evidence="1">
    <location>
        <begin position="9"/>
        <end position="178"/>
    </location>
</feature>
<dbReference type="EMBL" id="BMNJ01000003">
    <property type="protein sequence ID" value="GGO97953.1"/>
    <property type="molecule type" value="Genomic_DNA"/>
</dbReference>
<accession>A0A8H9HA27</accession>
<sequence>MSTRIAITGATGHIGGMAAGILHSEGVAARLLVRDPSRAPSWADDVAVAPYGDQEACRTALEGVDALLMVSAHEAEDRLEQHLSLIGAAREAGVGHVVYTSFLSAAPDAVFTYARTHWATERALAASGMGWTFLQDSFYTDDLPEFAVNGVIAGPAGDGRVGAVARADVGRCAAEVLLDLAGAGRRPASAHDGAAYRLTGPASLSLAEIAQALTEHGSPTIYRAETIEEAYASREAYGAPDWELDGWVSTYTSIASGALDVVTDDVRALTGREPISFADLLATRG</sequence>
<dbReference type="CDD" id="cd05269">
    <property type="entry name" value="TMR_SDR_a"/>
    <property type="match status" value="1"/>
</dbReference>
<dbReference type="InterPro" id="IPR052718">
    <property type="entry name" value="NmrA-type_oxidoreductase"/>
</dbReference>
<protein>
    <submittedName>
        <fullName evidence="2">NAD(P)-dependent oxidoreductase</fullName>
    </submittedName>
</protein>
<dbReference type="AlphaFoldDB" id="A0A8H9HA27"/>
<dbReference type="InterPro" id="IPR016040">
    <property type="entry name" value="NAD(P)-bd_dom"/>
</dbReference>
<reference evidence="2" key="2">
    <citation type="submission" date="2020-09" db="EMBL/GenBank/DDBJ databases">
        <authorList>
            <person name="Sun Q."/>
            <person name="Zhou Y."/>
        </authorList>
    </citation>
    <scope>NUCLEOTIDE SEQUENCE</scope>
    <source>
        <strain evidence="2">CGMCC 4.7372</strain>
    </source>
</reference>
<evidence type="ECO:0000313" key="3">
    <source>
        <dbReference type="Proteomes" id="UP000614239"/>
    </source>
</evidence>
<reference evidence="2" key="1">
    <citation type="journal article" date="2014" name="Int. J. Syst. Evol. Microbiol.">
        <title>Complete genome sequence of Corynebacterium casei LMG S-19264T (=DSM 44701T), isolated from a smear-ripened cheese.</title>
        <authorList>
            <consortium name="US DOE Joint Genome Institute (JGI-PGF)"/>
            <person name="Walter F."/>
            <person name="Albersmeier A."/>
            <person name="Kalinowski J."/>
            <person name="Ruckert C."/>
        </authorList>
    </citation>
    <scope>NUCLEOTIDE SEQUENCE</scope>
    <source>
        <strain evidence="2">CGMCC 4.7372</strain>
    </source>
</reference>
<dbReference type="Gene3D" id="3.40.50.720">
    <property type="entry name" value="NAD(P)-binding Rossmann-like Domain"/>
    <property type="match status" value="1"/>
</dbReference>
<dbReference type="Gene3D" id="3.90.25.10">
    <property type="entry name" value="UDP-galactose 4-epimerase, domain 1"/>
    <property type="match status" value="1"/>
</dbReference>
<evidence type="ECO:0000259" key="1">
    <source>
        <dbReference type="Pfam" id="PF13460"/>
    </source>
</evidence>
<dbReference type="PANTHER" id="PTHR47129">
    <property type="entry name" value="QUINONE OXIDOREDUCTASE 2"/>
    <property type="match status" value="1"/>
</dbReference>
<name>A0A8H9HA27_9ACTO</name>